<dbReference type="Proteomes" id="UP001629244">
    <property type="component" value="Unassembled WGS sequence"/>
</dbReference>
<dbReference type="PANTHER" id="PTHR43821">
    <property type="entry name" value="NAD(P)H NITROREDUCTASE YDJA-RELATED"/>
    <property type="match status" value="1"/>
</dbReference>
<evidence type="ECO:0000256" key="4">
    <source>
        <dbReference type="ARBA" id="ARBA00022643"/>
    </source>
</evidence>
<keyword evidence="3 8" id="KW-0285">Flavoprotein</keyword>
<proteinExistence type="inferred from homology"/>
<comment type="similarity">
    <text evidence="2 8">Belongs to the nitroreductase family.</text>
</comment>
<dbReference type="PIRSF" id="PIRSF000232">
    <property type="entry name" value="YdjA"/>
    <property type="match status" value="1"/>
</dbReference>
<evidence type="ECO:0000313" key="11">
    <source>
        <dbReference type="Proteomes" id="UP001629244"/>
    </source>
</evidence>
<dbReference type="EC" id="1.-.-.-" evidence="8"/>
<keyword evidence="11" id="KW-1185">Reference proteome</keyword>
<evidence type="ECO:0000313" key="10">
    <source>
        <dbReference type="EMBL" id="MFL9841074.1"/>
    </source>
</evidence>
<evidence type="ECO:0000256" key="3">
    <source>
        <dbReference type="ARBA" id="ARBA00022630"/>
    </source>
</evidence>
<dbReference type="InterPro" id="IPR026021">
    <property type="entry name" value="YdjA-like"/>
</dbReference>
<keyword evidence="4 8" id="KW-0288">FMN</keyword>
<evidence type="ECO:0000256" key="1">
    <source>
        <dbReference type="ARBA" id="ARBA00001917"/>
    </source>
</evidence>
<evidence type="ECO:0000256" key="2">
    <source>
        <dbReference type="ARBA" id="ARBA00007118"/>
    </source>
</evidence>
<name>A0ABW8YLK3_9SPHN</name>
<dbReference type="PANTHER" id="PTHR43821:SF1">
    <property type="entry name" value="NAD(P)H NITROREDUCTASE YDJA-RELATED"/>
    <property type="match status" value="1"/>
</dbReference>
<dbReference type="SUPFAM" id="SSF55469">
    <property type="entry name" value="FMN-dependent nitroreductase-like"/>
    <property type="match status" value="1"/>
</dbReference>
<evidence type="ECO:0000256" key="8">
    <source>
        <dbReference type="PIRNR" id="PIRNR000232"/>
    </source>
</evidence>
<sequence length="199" mass="21785">MEFNDTRTPLTLLRTRRSGKARDLVAPGPDPAQLRTMLEIAARTPDHGKLAPWRFVVVPQAARDGFAAALVDAYRADRPGAGRLEVEAIDQFARQSPALVVVLHAPKVESHIPRWEQELSAGAATMNLLHAAHALGFVGNWLTGWAAFSDRVRDRFGAAPERIAGFVFIGTPAKPLEERPRPDLDAIVSDWRRGATDGI</sequence>
<dbReference type="InterPro" id="IPR000415">
    <property type="entry name" value="Nitroreductase-like"/>
</dbReference>
<evidence type="ECO:0000259" key="9">
    <source>
        <dbReference type="Pfam" id="PF00881"/>
    </source>
</evidence>
<keyword evidence="7 8" id="KW-0520">NAD</keyword>
<dbReference type="CDD" id="cd02135">
    <property type="entry name" value="YdjA-like"/>
    <property type="match status" value="1"/>
</dbReference>
<evidence type="ECO:0000256" key="6">
    <source>
        <dbReference type="ARBA" id="ARBA00023002"/>
    </source>
</evidence>
<gene>
    <name evidence="10" type="ORF">ABS767_08885</name>
</gene>
<dbReference type="InterPro" id="IPR029479">
    <property type="entry name" value="Nitroreductase"/>
</dbReference>
<comment type="cofactor">
    <cofactor evidence="1 8">
        <name>FMN</name>
        <dbReference type="ChEBI" id="CHEBI:58210"/>
    </cofactor>
</comment>
<feature type="domain" description="Nitroreductase" evidence="9">
    <location>
        <begin position="14"/>
        <end position="170"/>
    </location>
</feature>
<accession>A0ABW8YLK3</accession>
<keyword evidence="6 8" id="KW-0560">Oxidoreductase</keyword>
<dbReference type="RefSeq" id="WP_408077991.1">
    <property type="nucleotide sequence ID" value="NZ_JBELQC010000001.1"/>
</dbReference>
<evidence type="ECO:0000256" key="5">
    <source>
        <dbReference type="ARBA" id="ARBA00022857"/>
    </source>
</evidence>
<reference evidence="10 11" key="1">
    <citation type="submission" date="2024-06" db="EMBL/GenBank/DDBJ databases">
        <authorList>
            <person name="Kaempfer P."/>
            <person name="Viver T."/>
        </authorList>
    </citation>
    <scope>NUCLEOTIDE SEQUENCE [LARGE SCALE GENOMIC DNA]</scope>
    <source>
        <strain evidence="10 11">ST-64</strain>
    </source>
</reference>
<keyword evidence="5 8" id="KW-0521">NADP</keyword>
<organism evidence="10 11">
    <name type="scientific">Sphingomonas plantiphila</name>
    <dbReference type="NCBI Taxonomy" id="3163295"/>
    <lineage>
        <taxon>Bacteria</taxon>
        <taxon>Pseudomonadati</taxon>
        <taxon>Pseudomonadota</taxon>
        <taxon>Alphaproteobacteria</taxon>
        <taxon>Sphingomonadales</taxon>
        <taxon>Sphingomonadaceae</taxon>
        <taxon>Sphingomonas</taxon>
    </lineage>
</organism>
<dbReference type="Pfam" id="PF00881">
    <property type="entry name" value="Nitroreductase"/>
    <property type="match status" value="1"/>
</dbReference>
<dbReference type="EMBL" id="JBELQC010000001">
    <property type="protein sequence ID" value="MFL9841074.1"/>
    <property type="molecule type" value="Genomic_DNA"/>
</dbReference>
<comment type="caution">
    <text evidence="10">The sequence shown here is derived from an EMBL/GenBank/DDBJ whole genome shotgun (WGS) entry which is preliminary data.</text>
</comment>
<dbReference type="Gene3D" id="3.40.109.10">
    <property type="entry name" value="NADH Oxidase"/>
    <property type="match status" value="1"/>
</dbReference>
<evidence type="ECO:0000256" key="7">
    <source>
        <dbReference type="ARBA" id="ARBA00023027"/>
    </source>
</evidence>
<protein>
    <recommendedName>
        <fullName evidence="8">Putative NAD(P)H nitroreductase</fullName>
        <ecNumber evidence="8">1.-.-.-</ecNumber>
    </recommendedName>
</protein>
<dbReference type="InterPro" id="IPR052530">
    <property type="entry name" value="NAD(P)H_nitroreductase"/>
</dbReference>